<protein>
    <submittedName>
        <fullName evidence="15">TonB-dependent receptor plug domain-containing protein</fullName>
    </submittedName>
</protein>
<evidence type="ECO:0000256" key="5">
    <source>
        <dbReference type="ARBA" id="ARBA00022729"/>
    </source>
</evidence>
<evidence type="ECO:0000256" key="11">
    <source>
        <dbReference type="RuleBase" id="RU003357"/>
    </source>
</evidence>
<dbReference type="Proteomes" id="UP000479293">
    <property type="component" value="Unassembled WGS sequence"/>
</dbReference>
<dbReference type="RefSeq" id="WP_152759836.1">
    <property type="nucleotide sequence ID" value="NZ_WHLY01000002.1"/>
</dbReference>
<proteinExistence type="inferred from homology"/>
<dbReference type="InterPro" id="IPR039426">
    <property type="entry name" value="TonB-dep_rcpt-like"/>
</dbReference>
<dbReference type="InterPro" id="IPR037066">
    <property type="entry name" value="Plug_dom_sf"/>
</dbReference>
<evidence type="ECO:0000256" key="7">
    <source>
        <dbReference type="ARBA" id="ARBA00023136"/>
    </source>
</evidence>
<evidence type="ECO:0000256" key="2">
    <source>
        <dbReference type="ARBA" id="ARBA00022448"/>
    </source>
</evidence>
<dbReference type="InterPro" id="IPR008969">
    <property type="entry name" value="CarboxyPept-like_regulatory"/>
</dbReference>
<evidence type="ECO:0000256" key="6">
    <source>
        <dbReference type="ARBA" id="ARBA00023077"/>
    </source>
</evidence>
<evidence type="ECO:0000313" key="15">
    <source>
        <dbReference type="EMBL" id="MPR33998.1"/>
    </source>
</evidence>
<keyword evidence="2 10" id="KW-0813">Transport</keyword>
<comment type="subcellular location">
    <subcellularLocation>
        <location evidence="1 10">Cell outer membrane</location>
        <topology evidence="1 10">Multi-pass membrane protein</topology>
    </subcellularLocation>
</comment>
<evidence type="ECO:0000256" key="8">
    <source>
        <dbReference type="ARBA" id="ARBA00023170"/>
    </source>
</evidence>
<keyword evidence="8 15" id="KW-0675">Receptor</keyword>
<evidence type="ECO:0000256" key="3">
    <source>
        <dbReference type="ARBA" id="ARBA00022452"/>
    </source>
</evidence>
<evidence type="ECO:0000256" key="10">
    <source>
        <dbReference type="PROSITE-ProRule" id="PRU01360"/>
    </source>
</evidence>
<dbReference type="InterPro" id="IPR036942">
    <property type="entry name" value="Beta-barrel_TonB_sf"/>
</dbReference>
<dbReference type="EMBL" id="WHLY01000002">
    <property type="protein sequence ID" value="MPR33998.1"/>
    <property type="molecule type" value="Genomic_DNA"/>
</dbReference>
<comment type="similarity">
    <text evidence="10 11">Belongs to the TonB-dependent receptor family.</text>
</comment>
<feature type="signal peptide" evidence="12">
    <location>
        <begin position="1"/>
        <end position="20"/>
    </location>
</feature>
<keyword evidence="16" id="KW-1185">Reference proteome</keyword>
<evidence type="ECO:0000313" key="16">
    <source>
        <dbReference type="Proteomes" id="UP000479293"/>
    </source>
</evidence>
<name>A0A7C9BCF3_9BACT</name>
<dbReference type="GO" id="GO:0044718">
    <property type="term" value="P:siderophore transmembrane transport"/>
    <property type="evidence" value="ECO:0007669"/>
    <property type="project" value="TreeGrafter"/>
</dbReference>
<dbReference type="PANTHER" id="PTHR30069:SF29">
    <property type="entry name" value="HEMOGLOBIN AND HEMOGLOBIN-HAPTOGLOBIN-BINDING PROTEIN 1-RELATED"/>
    <property type="match status" value="1"/>
</dbReference>
<dbReference type="PROSITE" id="PS52016">
    <property type="entry name" value="TONB_DEPENDENT_REC_3"/>
    <property type="match status" value="1"/>
</dbReference>
<dbReference type="Gene3D" id="2.170.130.10">
    <property type="entry name" value="TonB-dependent receptor, plug domain"/>
    <property type="match status" value="1"/>
</dbReference>
<dbReference type="SUPFAM" id="SSF49464">
    <property type="entry name" value="Carboxypeptidase regulatory domain-like"/>
    <property type="match status" value="1"/>
</dbReference>
<dbReference type="GO" id="GO:0009279">
    <property type="term" value="C:cell outer membrane"/>
    <property type="evidence" value="ECO:0007669"/>
    <property type="project" value="UniProtKB-SubCell"/>
</dbReference>
<dbReference type="AlphaFoldDB" id="A0A7C9BCF3"/>
<dbReference type="Pfam" id="PF13715">
    <property type="entry name" value="CarbopepD_reg_2"/>
    <property type="match status" value="1"/>
</dbReference>
<feature type="chain" id="PRO_5028910204" evidence="12">
    <location>
        <begin position="21"/>
        <end position="798"/>
    </location>
</feature>
<dbReference type="Pfam" id="PF07715">
    <property type="entry name" value="Plug"/>
    <property type="match status" value="1"/>
</dbReference>
<evidence type="ECO:0000256" key="1">
    <source>
        <dbReference type="ARBA" id="ARBA00004571"/>
    </source>
</evidence>
<evidence type="ECO:0000256" key="4">
    <source>
        <dbReference type="ARBA" id="ARBA00022692"/>
    </source>
</evidence>
<dbReference type="GO" id="GO:0015344">
    <property type="term" value="F:siderophore uptake transmembrane transporter activity"/>
    <property type="evidence" value="ECO:0007669"/>
    <property type="project" value="TreeGrafter"/>
</dbReference>
<dbReference type="Gene3D" id="2.60.40.1120">
    <property type="entry name" value="Carboxypeptidase-like, regulatory domain"/>
    <property type="match status" value="1"/>
</dbReference>
<keyword evidence="5 12" id="KW-0732">Signal</keyword>
<evidence type="ECO:0000259" key="14">
    <source>
        <dbReference type="Pfam" id="PF07715"/>
    </source>
</evidence>
<dbReference type="Pfam" id="PF00593">
    <property type="entry name" value="TonB_dep_Rec_b-barrel"/>
    <property type="match status" value="1"/>
</dbReference>
<keyword evidence="7 10" id="KW-0472">Membrane</keyword>
<keyword evidence="9 10" id="KW-0998">Cell outer membrane</keyword>
<feature type="domain" description="TonB-dependent receptor-like beta-barrel" evidence="13">
    <location>
        <begin position="303"/>
        <end position="758"/>
    </location>
</feature>
<dbReference type="Gene3D" id="2.40.170.20">
    <property type="entry name" value="TonB-dependent receptor, beta-barrel domain"/>
    <property type="match status" value="1"/>
</dbReference>
<reference evidence="15 16" key="1">
    <citation type="submission" date="2019-10" db="EMBL/GenBank/DDBJ databases">
        <title>Draft Genome Sequence of Cytophagaceae sp. SJW1-29.</title>
        <authorList>
            <person name="Choi A."/>
        </authorList>
    </citation>
    <scope>NUCLEOTIDE SEQUENCE [LARGE SCALE GENOMIC DNA]</scope>
    <source>
        <strain evidence="15 16">SJW1-29</strain>
    </source>
</reference>
<keyword evidence="6 11" id="KW-0798">TonB box</keyword>
<dbReference type="SUPFAM" id="SSF56935">
    <property type="entry name" value="Porins"/>
    <property type="match status" value="1"/>
</dbReference>
<comment type="caution">
    <text evidence="15">The sequence shown here is derived from an EMBL/GenBank/DDBJ whole genome shotgun (WGS) entry which is preliminary data.</text>
</comment>
<gene>
    <name evidence="15" type="ORF">GBK04_11620</name>
</gene>
<dbReference type="InterPro" id="IPR000531">
    <property type="entry name" value="Beta-barrel_TonB"/>
</dbReference>
<evidence type="ECO:0000259" key="13">
    <source>
        <dbReference type="Pfam" id="PF00593"/>
    </source>
</evidence>
<sequence>MIRFYLIVFTALTLTLGTRAQQLPRLSGTVSDSATGKPLTGATVVVDYGKNSTGVATGSDGSYAVTVPRGPRTVVVRYVGYVPFRTTLFVQRDTQLDVKLATVASQLEEVVIMSKGYDPNVRKPLLGVSQINIEAIKRMPAALGEVDILRSLQMLPGVTSVGEAANGVNIRGGTTDQNLILLDDTPIFNPTHMFGLFSVFPPDAVSGLDLYKGNVPARYGGRAASVLDITLRNPDLEKAKASGGISLVANRLTLETPIVKGKLGIFVAGRGAFNDFLIRLASPRLEGIRAKFGDGTAKLFWRVNDRNTVTAMGYYSYDLFQTNLLGSLSNINATATKYQHETTNGMVRWFHAFSPRFNLQTTALVARYIPRILSIEDSTANPVVLKQSLQQRQAKTNLNYQLEKQKLEFGLSATQYLLNPGELLPNNSPAVRYLSTPKEQALELAAHLEDEINLSERLAVSAGLRYSYFLNLGPAVVYRYASGEVVDASTIVDSLTYGTGQPTARYGGLEPRVGLRYSLGQDASIKVGYNLMRQYLQVVSNTTTPLPTSRWKTSGAHIKPQVSQLWSVGYYQNFKESILEMSAEIYYRQTANILDYKPGANFLLEPYPETKLLAGRSRAYGLETMLTKKKGELTGWINYTYARTFNQVLTGADFFQQINGGTWYRANYDRPHSINASLNIQQGRHHSFSFNFVYSTGRPYTAPEGFIRYQDRTYPFYNTRNQRRLPAYHRLDLAWNIYNPSLRDRRWQGHWTFTVYNLYGRKNAYSIYYRTEGKATNPYRLAIFAAPIPSLTYNFEFK</sequence>
<dbReference type="PANTHER" id="PTHR30069">
    <property type="entry name" value="TONB-DEPENDENT OUTER MEMBRANE RECEPTOR"/>
    <property type="match status" value="1"/>
</dbReference>
<evidence type="ECO:0000256" key="12">
    <source>
        <dbReference type="SAM" id="SignalP"/>
    </source>
</evidence>
<feature type="domain" description="TonB-dependent receptor plug" evidence="14">
    <location>
        <begin position="144"/>
        <end position="224"/>
    </location>
</feature>
<accession>A0A7C9BCF3</accession>
<keyword evidence="3 10" id="KW-1134">Transmembrane beta strand</keyword>
<organism evidence="15 16">
    <name type="scientific">Salmonirosea aquatica</name>
    <dbReference type="NCBI Taxonomy" id="2654236"/>
    <lineage>
        <taxon>Bacteria</taxon>
        <taxon>Pseudomonadati</taxon>
        <taxon>Bacteroidota</taxon>
        <taxon>Cytophagia</taxon>
        <taxon>Cytophagales</taxon>
        <taxon>Spirosomataceae</taxon>
        <taxon>Salmonirosea</taxon>
    </lineage>
</organism>
<evidence type="ECO:0000256" key="9">
    <source>
        <dbReference type="ARBA" id="ARBA00023237"/>
    </source>
</evidence>
<dbReference type="InterPro" id="IPR012910">
    <property type="entry name" value="Plug_dom"/>
</dbReference>
<keyword evidence="4 10" id="KW-0812">Transmembrane</keyword>